<dbReference type="GO" id="GO:0061604">
    <property type="term" value="F:molybdopterin-synthase sulfurtransferase activity"/>
    <property type="evidence" value="ECO:0007669"/>
    <property type="project" value="UniProtKB-EC"/>
</dbReference>
<name>A0ABU0P7X1_9MICO</name>
<dbReference type="SUPFAM" id="SSF69572">
    <property type="entry name" value="Activating enzymes of the ubiquitin-like proteins"/>
    <property type="match status" value="1"/>
</dbReference>
<evidence type="ECO:0000313" key="3">
    <source>
        <dbReference type="Proteomes" id="UP001239085"/>
    </source>
</evidence>
<dbReference type="EC" id="2.8.1.-" evidence="2"/>
<dbReference type="InterPro" id="IPR035985">
    <property type="entry name" value="Ubiquitin-activating_enz"/>
</dbReference>
<dbReference type="InterPro" id="IPR036873">
    <property type="entry name" value="Rhodanese-like_dom_sf"/>
</dbReference>
<sequence>MIPLVEPGPALEPERITRYSRQLMLPGFGESAQRRLNAARVLVIGAGGLGSAIVPVLAGSGIGTIGVVDDDVVELSNLHRQLSHGVEDIGRPKVDSLADTVRAIDPQHELIVHRERLTSENLPAMLEDYDLIVDGSDNFPTRYLANDAAELAGKPLVWGSILRFHGQIGVAWRGHGPTFRDLFPSPPPADETLSCELGGVLPSLCTAIGSLMATEVVKLVVGIGEPLLGRVLFYDALSARTREIAYAADEMRAPVTELIDYDEFCGVRTETAADDIAATSAAELLQWMRERTPVRLIDVREPHEARARRIPGGQLLPIGRIDAGESPEDPSGESVVIYCERDPRSQRAARTLTERGFRVTYLAGGIQAFAAVGGDVVGDAVPDDASQTAAQMEPVTS</sequence>
<feature type="domain" description="Rhodanese" evidence="1">
    <location>
        <begin position="290"/>
        <end position="378"/>
    </location>
</feature>
<dbReference type="InterPro" id="IPR000594">
    <property type="entry name" value="ThiF_NAD_FAD-bd"/>
</dbReference>
<keyword evidence="2" id="KW-0808">Transferase</keyword>
<keyword evidence="2" id="KW-0548">Nucleotidyltransferase</keyword>
<accession>A0ABU0P7X1</accession>
<dbReference type="Proteomes" id="UP001239085">
    <property type="component" value="Unassembled WGS sequence"/>
</dbReference>
<dbReference type="CDD" id="cd00158">
    <property type="entry name" value="RHOD"/>
    <property type="match status" value="1"/>
</dbReference>
<dbReference type="GO" id="GO:0061605">
    <property type="term" value="F:molybdopterin-synthase adenylyltransferase activity"/>
    <property type="evidence" value="ECO:0007669"/>
    <property type="project" value="UniProtKB-EC"/>
</dbReference>
<dbReference type="Gene3D" id="3.40.50.720">
    <property type="entry name" value="NAD(P)-binding Rossmann-like Domain"/>
    <property type="match status" value="1"/>
</dbReference>
<dbReference type="InterPro" id="IPR045886">
    <property type="entry name" value="ThiF/MoeB/HesA"/>
</dbReference>
<keyword evidence="3" id="KW-1185">Reference proteome</keyword>
<dbReference type="PROSITE" id="PS50206">
    <property type="entry name" value="RHODANESE_3"/>
    <property type="match status" value="1"/>
</dbReference>
<dbReference type="PANTHER" id="PTHR10953:SF102">
    <property type="entry name" value="ADENYLYLTRANSFERASE AND SULFURTRANSFERASE MOCS3"/>
    <property type="match status" value="1"/>
</dbReference>
<dbReference type="RefSeq" id="WP_307360172.1">
    <property type="nucleotide sequence ID" value="NZ_JAUSXK010000001.1"/>
</dbReference>
<dbReference type="InterPro" id="IPR001763">
    <property type="entry name" value="Rhodanese-like_dom"/>
</dbReference>
<dbReference type="SMART" id="SM00450">
    <property type="entry name" value="RHOD"/>
    <property type="match status" value="1"/>
</dbReference>
<protein>
    <submittedName>
        <fullName evidence="2">Molybdopterin/thiamine biosynthesis adenylyltransferase/rhodanese-related sulfurtransferase</fullName>
        <ecNumber evidence="2">2.7.7.-</ecNumber>
        <ecNumber evidence="2">2.7.7.80</ecNumber>
        <ecNumber evidence="2">2.8.1.-</ecNumber>
        <ecNumber evidence="2">2.8.1.11</ecNumber>
    </submittedName>
</protein>
<dbReference type="EC" id="2.7.7.-" evidence="2"/>
<dbReference type="Pfam" id="PF00899">
    <property type="entry name" value="ThiF"/>
    <property type="match status" value="1"/>
</dbReference>
<dbReference type="CDD" id="cd00757">
    <property type="entry name" value="ThiF_MoeB_HesA_family"/>
    <property type="match status" value="1"/>
</dbReference>
<evidence type="ECO:0000259" key="1">
    <source>
        <dbReference type="PROSITE" id="PS50206"/>
    </source>
</evidence>
<comment type="caution">
    <text evidence="2">The sequence shown here is derived from an EMBL/GenBank/DDBJ whole genome shotgun (WGS) entry which is preliminary data.</text>
</comment>
<dbReference type="EC" id="2.7.7.80" evidence="2"/>
<dbReference type="Gene3D" id="3.40.250.10">
    <property type="entry name" value="Rhodanese-like domain"/>
    <property type="match status" value="1"/>
</dbReference>
<gene>
    <name evidence="2" type="ORF">QFZ46_001585</name>
</gene>
<evidence type="ECO:0000313" key="2">
    <source>
        <dbReference type="EMBL" id="MDQ0643425.1"/>
    </source>
</evidence>
<dbReference type="Pfam" id="PF00581">
    <property type="entry name" value="Rhodanese"/>
    <property type="match status" value="1"/>
</dbReference>
<dbReference type="PANTHER" id="PTHR10953">
    <property type="entry name" value="UBIQUITIN-ACTIVATING ENZYME E1"/>
    <property type="match status" value="1"/>
</dbReference>
<organism evidence="2 3">
    <name type="scientific">Microbacterium murale</name>
    <dbReference type="NCBI Taxonomy" id="1081040"/>
    <lineage>
        <taxon>Bacteria</taxon>
        <taxon>Bacillati</taxon>
        <taxon>Actinomycetota</taxon>
        <taxon>Actinomycetes</taxon>
        <taxon>Micrococcales</taxon>
        <taxon>Microbacteriaceae</taxon>
        <taxon>Microbacterium</taxon>
    </lineage>
</organism>
<dbReference type="EMBL" id="JAUSXK010000001">
    <property type="protein sequence ID" value="MDQ0643425.1"/>
    <property type="molecule type" value="Genomic_DNA"/>
</dbReference>
<dbReference type="EC" id="2.8.1.11" evidence="2"/>
<proteinExistence type="predicted"/>
<reference evidence="2 3" key="1">
    <citation type="submission" date="2023-07" db="EMBL/GenBank/DDBJ databases">
        <title>Comparative genomics of wheat-associated soil bacteria to identify genetic determinants of phenazine resistance.</title>
        <authorList>
            <person name="Mouncey N."/>
        </authorList>
    </citation>
    <scope>NUCLEOTIDE SEQUENCE [LARGE SCALE GENOMIC DNA]</scope>
    <source>
        <strain evidence="2 3">W2I7</strain>
    </source>
</reference>